<protein>
    <recommendedName>
        <fullName evidence="2">Major facilitator superfamily (MFS) profile domain-containing protein</fullName>
    </recommendedName>
</protein>
<evidence type="ECO:0000256" key="1">
    <source>
        <dbReference type="SAM" id="Phobius"/>
    </source>
</evidence>
<dbReference type="EMBL" id="LAZR01027031">
    <property type="protein sequence ID" value="KKL66974.1"/>
    <property type="molecule type" value="Genomic_DNA"/>
</dbReference>
<dbReference type="PANTHER" id="PTHR43129:SF1">
    <property type="entry name" value="FOSMIDOMYCIN RESISTANCE PROTEIN"/>
    <property type="match status" value="1"/>
</dbReference>
<dbReference type="InterPro" id="IPR011701">
    <property type="entry name" value="MFS"/>
</dbReference>
<comment type="caution">
    <text evidence="3">The sequence shown here is derived from an EMBL/GenBank/DDBJ whole genome shotgun (WGS) entry which is preliminary data.</text>
</comment>
<feature type="transmembrane region" description="Helical" evidence="1">
    <location>
        <begin position="198"/>
        <end position="221"/>
    </location>
</feature>
<evidence type="ECO:0000313" key="3">
    <source>
        <dbReference type="EMBL" id="KKL66974.1"/>
    </source>
</evidence>
<dbReference type="GO" id="GO:0005886">
    <property type="term" value="C:plasma membrane"/>
    <property type="evidence" value="ECO:0007669"/>
    <property type="project" value="TreeGrafter"/>
</dbReference>
<feature type="transmembrane region" description="Helical" evidence="1">
    <location>
        <begin position="331"/>
        <end position="352"/>
    </location>
</feature>
<gene>
    <name evidence="3" type="ORF">LCGC14_2139610</name>
</gene>
<accession>A0A0F9DZ11</accession>
<dbReference type="Pfam" id="PF07690">
    <property type="entry name" value="MFS_1"/>
    <property type="match status" value="1"/>
</dbReference>
<feature type="domain" description="Major facilitator superfamily (MFS) profile" evidence="2">
    <location>
        <begin position="1"/>
        <end position="384"/>
    </location>
</feature>
<keyword evidence="1" id="KW-0472">Membrane</keyword>
<dbReference type="SUPFAM" id="SSF103473">
    <property type="entry name" value="MFS general substrate transporter"/>
    <property type="match status" value="1"/>
</dbReference>
<reference evidence="3" key="1">
    <citation type="journal article" date="2015" name="Nature">
        <title>Complex archaea that bridge the gap between prokaryotes and eukaryotes.</title>
        <authorList>
            <person name="Spang A."/>
            <person name="Saw J.H."/>
            <person name="Jorgensen S.L."/>
            <person name="Zaremba-Niedzwiedzka K."/>
            <person name="Martijn J."/>
            <person name="Lind A.E."/>
            <person name="van Eijk R."/>
            <person name="Schleper C."/>
            <person name="Guy L."/>
            <person name="Ettema T.J."/>
        </authorList>
    </citation>
    <scope>NUCLEOTIDE SEQUENCE</scope>
</reference>
<feature type="transmembrane region" description="Helical" evidence="1">
    <location>
        <begin position="271"/>
        <end position="290"/>
    </location>
</feature>
<feature type="transmembrane region" description="Helical" evidence="1">
    <location>
        <begin position="296"/>
        <end position="319"/>
    </location>
</feature>
<feature type="transmembrane region" description="Helical" evidence="1">
    <location>
        <begin position="38"/>
        <end position="58"/>
    </location>
</feature>
<dbReference type="PANTHER" id="PTHR43129">
    <property type="entry name" value="FOSMIDOMYCIN RESISTANCE PROTEIN"/>
    <property type="match status" value="1"/>
</dbReference>
<feature type="transmembrane region" description="Helical" evidence="1">
    <location>
        <begin position="364"/>
        <end position="382"/>
    </location>
</feature>
<dbReference type="PROSITE" id="PS50850">
    <property type="entry name" value="MFS"/>
    <property type="match status" value="1"/>
</dbReference>
<dbReference type="AlphaFoldDB" id="A0A0F9DZ11"/>
<feature type="transmembrane region" description="Helical" evidence="1">
    <location>
        <begin position="129"/>
        <end position="150"/>
    </location>
</feature>
<dbReference type="InterPro" id="IPR020846">
    <property type="entry name" value="MFS_dom"/>
</dbReference>
<name>A0A0F9DZ11_9ZZZZ</name>
<dbReference type="Gene3D" id="1.20.1250.20">
    <property type="entry name" value="MFS general substrate transporter like domains"/>
    <property type="match status" value="2"/>
</dbReference>
<keyword evidence="1" id="KW-1133">Transmembrane helix</keyword>
<feature type="transmembrane region" description="Helical" evidence="1">
    <location>
        <begin position="156"/>
        <end position="177"/>
    </location>
</feature>
<dbReference type="InterPro" id="IPR036259">
    <property type="entry name" value="MFS_trans_sf"/>
</dbReference>
<keyword evidence="1" id="KW-0812">Transmembrane</keyword>
<dbReference type="GO" id="GO:0022857">
    <property type="term" value="F:transmembrane transporter activity"/>
    <property type="evidence" value="ECO:0007669"/>
    <property type="project" value="InterPro"/>
</dbReference>
<feature type="transmembrane region" description="Helical" evidence="1">
    <location>
        <begin position="70"/>
        <end position="88"/>
    </location>
</feature>
<feature type="transmembrane region" description="Helical" evidence="1">
    <location>
        <begin position="94"/>
        <end position="117"/>
    </location>
</feature>
<proteinExistence type="predicted"/>
<evidence type="ECO:0000259" key="2">
    <source>
        <dbReference type="PROSITE" id="PS50850"/>
    </source>
</evidence>
<sequence length="396" mass="43568">MNRSVVILRNVGHGVNDIFWYILPSLLPVILDQFGMKYGTAGGLLTAFLGVVAVFSFILGKISDYFPRHIIIGAGFLVASLFLIGGSLTNNFNLFVACLLVAGIGVGSYHAAGYALIEDITENRKGRAYGMFEFWGAAGVLLMFLLHGLLLNHLSWRNIILITSIPGLAMGFLYFIYSERFRSAADRAKGKILNKTEIQDAPVLLFILFIISFTIRYFGILGVVSFTSTYLVRELGLQANVASYATGIYFLGGLIFTPFMGMQCDIRNPILVLLFTTLIPFPLIFLMTLTQPLWVLPVYLLLIGGSYYGAGPAMSMIIARMSSKLGKGEAFGYFMAVTSVTFSISPLLFGMLADRIGLNLTMKIYSLPLLLGSVVLLVLFVVEKRYCLFEGTTTVR</sequence>
<organism evidence="3">
    <name type="scientific">marine sediment metagenome</name>
    <dbReference type="NCBI Taxonomy" id="412755"/>
    <lineage>
        <taxon>unclassified sequences</taxon>
        <taxon>metagenomes</taxon>
        <taxon>ecological metagenomes</taxon>
    </lineage>
</organism>
<feature type="transmembrane region" description="Helical" evidence="1">
    <location>
        <begin position="241"/>
        <end position="259"/>
    </location>
</feature>